<dbReference type="AlphaFoldDB" id="A0A8H4UFQ1"/>
<reference evidence="4" key="2">
    <citation type="submission" date="2020-05" db="EMBL/GenBank/DDBJ databases">
        <authorList>
            <person name="Kim H.-S."/>
            <person name="Proctor R.H."/>
            <person name="Brown D.W."/>
        </authorList>
    </citation>
    <scope>NUCLEOTIDE SEQUENCE</scope>
    <source>
        <strain evidence="4">NRRL 22465</strain>
    </source>
</reference>
<feature type="domain" description="Zn(2)-C6 fungal-type" evidence="3">
    <location>
        <begin position="27"/>
        <end position="59"/>
    </location>
</feature>
<organism evidence="4 5">
    <name type="scientific">Fusarium zealandicum</name>
    <dbReference type="NCBI Taxonomy" id="1053134"/>
    <lineage>
        <taxon>Eukaryota</taxon>
        <taxon>Fungi</taxon>
        <taxon>Dikarya</taxon>
        <taxon>Ascomycota</taxon>
        <taxon>Pezizomycotina</taxon>
        <taxon>Sordariomycetes</taxon>
        <taxon>Hypocreomycetidae</taxon>
        <taxon>Hypocreales</taxon>
        <taxon>Nectriaceae</taxon>
        <taxon>Fusarium</taxon>
        <taxon>Fusarium staphyleae species complex</taxon>
    </lineage>
</organism>
<dbReference type="InterPro" id="IPR050797">
    <property type="entry name" value="Carb_Metab_Trans_Reg"/>
</dbReference>
<dbReference type="Pfam" id="PF00172">
    <property type="entry name" value="Zn_clus"/>
    <property type="match status" value="1"/>
</dbReference>
<dbReference type="Proteomes" id="UP000635477">
    <property type="component" value="Unassembled WGS sequence"/>
</dbReference>
<feature type="compositionally biased region" description="Polar residues" evidence="2">
    <location>
        <begin position="83"/>
        <end position="93"/>
    </location>
</feature>
<evidence type="ECO:0000256" key="2">
    <source>
        <dbReference type="SAM" id="MobiDB-lite"/>
    </source>
</evidence>
<evidence type="ECO:0000313" key="4">
    <source>
        <dbReference type="EMBL" id="KAF4975735.1"/>
    </source>
</evidence>
<dbReference type="GO" id="GO:0000981">
    <property type="term" value="F:DNA-binding transcription factor activity, RNA polymerase II-specific"/>
    <property type="evidence" value="ECO:0007669"/>
    <property type="project" value="InterPro"/>
</dbReference>
<feature type="region of interest" description="Disordered" evidence="2">
    <location>
        <begin position="1"/>
        <end position="28"/>
    </location>
</feature>
<gene>
    <name evidence="4" type="ORF">FZEAL_7511</name>
</gene>
<accession>A0A8H4UFQ1</accession>
<dbReference type="EMBL" id="JABEYC010000609">
    <property type="protein sequence ID" value="KAF4975735.1"/>
    <property type="molecule type" value="Genomic_DNA"/>
</dbReference>
<dbReference type="PANTHER" id="PTHR31668">
    <property type="entry name" value="GLUCOSE TRANSPORT TRANSCRIPTION REGULATOR RGT1-RELATED-RELATED"/>
    <property type="match status" value="1"/>
</dbReference>
<evidence type="ECO:0000256" key="1">
    <source>
        <dbReference type="ARBA" id="ARBA00023242"/>
    </source>
</evidence>
<dbReference type="OrthoDB" id="4774032at2759"/>
<dbReference type="PROSITE" id="PS00463">
    <property type="entry name" value="ZN2_CY6_FUNGAL_1"/>
    <property type="match status" value="1"/>
</dbReference>
<evidence type="ECO:0000259" key="3">
    <source>
        <dbReference type="PROSITE" id="PS50048"/>
    </source>
</evidence>
<keyword evidence="5" id="KW-1185">Reference proteome</keyword>
<dbReference type="PROSITE" id="PS50048">
    <property type="entry name" value="ZN2_CY6_FUNGAL_2"/>
    <property type="match status" value="1"/>
</dbReference>
<dbReference type="Gene3D" id="4.10.240.10">
    <property type="entry name" value="Zn(2)-C6 fungal-type DNA-binding domain"/>
    <property type="match status" value="1"/>
</dbReference>
<dbReference type="CDD" id="cd12148">
    <property type="entry name" value="fungal_TF_MHR"/>
    <property type="match status" value="1"/>
</dbReference>
<keyword evidence="1" id="KW-0539">Nucleus</keyword>
<dbReference type="InterPro" id="IPR036864">
    <property type="entry name" value="Zn2-C6_fun-type_DNA-bd_sf"/>
</dbReference>
<proteinExistence type="predicted"/>
<dbReference type="GO" id="GO:0008270">
    <property type="term" value="F:zinc ion binding"/>
    <property type="evidence" value="ECO:0007669"/>
    <property type="project" value="InterPro"/>
</dbReference>
<protein>
    <recommendedName>
        <fullName evidence="3">Zn(2)-C6 fungal-type domain-containing protein</fullName>
    </recommendedName>
</protein>
<feature type="region of interest" description="Disordered" evidence="2">
    <location>
        <begin position="67"/>
        <end position="93"/>
    </location>
</feature>
<dbReference type="CDD" id="cd00067">
    <property type="entry name" value="GAL4"/>
    <property type="match status" value="1"/>
</dbReference>
<reference evidence="4" key="1">
    <citation type="journal article" date="2020" name="BMC Genomics">
        <title>Correction to: Identification and distribution of gene clusters required for synthesis of sphingolipid metabolism inhibitors in diverse species of the filamentous fungus Fusarium.</title>
        <authorList>
            <person name="Kim H.S."/>
            <person name="Lohmar J.M."/>
            <person name="Busman M."/>
            <person name="Brown D.W."/>
            <person name="Naumann T.A."/>
            <person name="Divon H.H."/>
            <person name="Lysoe E."/>
            <person name="Uhlig S."/>
            <person name="Proctor R.H."/>
        </authorList>
    </citation>
    <scope>NUCLEOTIDE SEQUENCE</scope>
    <source>
        <strain evidence="4">NRRL 22465</strain>
    </source>
</reference>
<dbReference type="SMART" id="SM00066">
    <property type="entry name" value="GAL4"/>
    <property type="match status" value="1"/>
</dbReference>
<comment type="caution">
    <text evidence="4">The sequence shown here is derived from an EMBL/GenBank/DDBJ whole genome shotgun (WGS) entry which is preliminary data.</text>
</comment>
<dbReference type="SUPFAM" id="SSF57701">
    <property type="entry name" value="Zn2/Cys6 DNA-binding domain"/>
    <property type="match status" value="1"/>
</dbReference>
<evidence type="ECO:0000313" key="5">
    <source>
        <dbReference type="Proteomes" id="UP000635477"/>
    </source>
</evidence>
<dbReference type="InterPro" id="IPR001138">
    <property type="entry name" value="Zn2Cys6_DnaBD"/>
</dbReference>
<sequence>MDHDPTPSSPHSPDTSTTAHKRQASRACDRCRRRKARCDFAEPGQRCTNCRESGANCLFDLPVARRGPKTRRKRAPSTGEAHASTSPGSFRANPTSTAQLEALVDANSSTPLGTASAQWDSVDLGLTPPTISTSMLNDNDNSINQPPSAFKRWQSLSAALALITSDPQRLVTRCFDLFFEYLYPLTPLVHEPSLRDSLSHFTARIAAPDAPSRGTGVLELWPETSFTLITAVCAEAAFLLPKDLFP</sequence>
<name>A0A8H4UFQ1_9HYPO</name>
<feature type="compositionally biased region" description="Low complexity" evidence="2">
    <location>
        <begin position="9"/>
        <end position="18"/>
    </location>
</feature>